<feature type="transmembrane region" description="Helical" evidence="8">
    <location>
        <begin position="116"/>
        <end position="137"/>
    </location>
</feature>
<evidence type="ECO:0000256" key="2">
    <source>
        <dbReference type="ARBA" id="ARBA00012438"/>
    </source>
</evidence>
<evidence type="ECO:0000256" key="8">
    <source>
        <dbReference type="SAM" id="Phobius"/>
    </source>
</evidence>
<dbReference type="PANTHER" id="PTHR24421:SF10">
    <property type="entry name" value="NITRATE_NITRITE SENSOR PROTEIN NARQ"/>
    <property type="match status" value="1"/>
</dbReference>
<keyword evidence="8" id="KW-0472">Membrane</keyword>
<evidence type="ECO:0000259" key="9">
    <source>
        <dbReference type="PROSITE" id="PS50109"/>
    </source>
</evidence>
<dbReference type="SUPFAM" id="SSF55874">
    <property type="entry name" value="ATPase domain of HSP90 chaperone/DNA topoisomerase II/histidine kinase"/>
    <property type="match status" value="1"/>
</dbReference>
<dbReference type="SUPFAM" id="SSF50156">
    <property type="entry name" value="PDZ domain-like"/>
    <property type="match status" value="1"/>
</dbReference>
<keyword evidence="7" id="KW-0902">Two-component regulatory system</keyword>
<feature type="transmembrane region" description="Helical" evidence="8">
    <location>
        <begin position="357"/>
        <end position="376"/>
    </location>
</feature>
<keyword evidence="8" id="KW-1133">Transmembrane helix</keyword>
<dbReference type="Gene3D" id="3.30.565.10">
    <property type="entry name" value="Histidine kinase-like ATPase, C-terminal domain"/>
    <property type="match status" value="1"/>
</dbReference>
<dbReference type="PANTHER" id="PTHR24421">
    <property type="entry name" value="NITRATE/NITRITE SENSOR PROTEIN NARX-RELATED"/>
    <property type="match status" value="1"/>
</dbReference>
<evidence type="ECO:0000256" key="3">
    <source>
        <dbReference type="ARBA" id="ARBA00022679"/>
    </source>
</evidence>
<dbReference type="AlphaFoldDB" id="A0A1B2E1T1"/>
<feature type="transmembrane region" description="Helical" evidence="8">
    <location>
        <begin position="332"/>
        <end position="351"/>
    </location>
</feature>
<feature type="transmembrane region" description="Helical" evidence="8">
    <location>
        <begin position="267"/>
        <end position="290"/>
    </location>
</feature>
<dbReference type="RefSeq" id="WP_099478143.1">
    <property type="nucleotide sequence ID" value="NZ_CP016809.1"/>
</dbReference>
<accession>A0A1B2E1T1</accession>
<keyword evidence="8" id="KW-0812">Transmembrane</keyword>
<name>A0A1B2E1T1_9BACL</name>
<dbReference type="KEGG" id="pib:BBD41_15600"/>
<feature type="transmembrane region" description="Helical" evidence="8">
    <location>
        <begin position="302"/>
        <end position="320"/>
    </location>
</feature>
<dbReference type="Pfam" id="PF02518">
    <property type="entry name" value="HATPase_c"/>
    <property type="match status" value="1"/>
</dbReference>
<dbReference type="InterPro" id="IPR036890">
    <property type="entry name" value="HATPase_C_sf"/>
</dbReference>
<dbReference type="GO" id="GO:0004673">
    <property type="term" value="F:protein histidine kinase activity"/>
    <property type="evidence" value="ECO:0007669"/>
    <property type="project" value="UniProtKB-EC"/>
</dbReference>
<keyword evidence="6" id="KW-0067">ATP-binding</keyword>
<dbReference type="PRINTS" id="PR00344">
    <property type="entry name" value="BCTRLSENSOR"/>
</dbReference>
<dbReference type="InterPro" id="IPR003594">
    <property type="entry name" value="HATPase_dom"/>
</dbReference>
<evidence type="ECO:0000313" key="10">
    <source>
        <dbReference type="EMBL" id="ANY73889.1"/>
    </source>
</evidence>
<feature type="transmembrane region" description="Helical" evidence="8">
    <location>
        <begin position="207"/>
        <end position="229"/>
    </location>
</feature>
<sequence length="756" mass="84248">MSTILRKYNWVVYGTAFLYLVAAAYIHVATLQNPYTGLLFREDRGAWIVSSVDHAGHAAQWGVRIGDQLVAVDGKAPIDMIELGSQSYLKQSGTLLFVRDGLDTIEMRNSAKSSDVYKGLFTGCAELALLAIGLVAYRKKPESHMVRRFYALNVSMAATLLSVYSTETTLTGWIMPMVASWLPYLLLAFFISFVFRSVPRWISLVLALYRVMAALFSVYALVIFSLGVIPGWTRSVIHMGLFATFLAIFAIAAAYWKAMDRAEKNSLLTFAAALAFSLLPYLFLCALPDLLWGEFMTPPDTALTGLVILPASVLSLLARQKLVDMRFYLPRLAIHSLYIGLMLILIAALIRSSASKTTLVLCGAFLILVLMHQMSINSIKRQRERREDRLDRQRLEMSIRLAEHRNSRDLLRMPAELVHSVTEIEGLCFVWNRDTEAVIYGTGRFAEITEFADAGKPIPREALLGHGFEQVLDLVVQPGEPIIGYLGLGAKKNRTVFTSEELGLIDKVRRETVRLLTNTALLDELRQARGTLTGDQSEYRLVEAQEAKQVRTSYYLHDHVLQNLIFLSRDLEELHDTLQCSKQHTAIWLKCLYDTQRDIRLLCDDLYPHIVDQAGLGDALRWLMRTIKENGGPTTNLVNGLPETLSPLYKITLFRIVRELANNALKHAKADNLTIRLWETHDAVHCQIKDDGIGIDPVAAGGRGFGLATIGSQVAQFKGDIDINSATGRGTNVHVWLPKQEGSSEHGAAHQGGTAG</sequence>
<evidence type="ECO:0000256" key="6">
    <source>
        <dbReference type="ARBA" id="ARBA00022840"/>
    </source>
</evidence>
<feature type="transmembrane region" description="Helical" evidence="8">
    <location>
        <begin position="235"/>
        <end position="255"/>
    </location>
</feature>
<dbReference type="PROSITE" id="PS50109">
    <property type="entry name" value="HIS_KIN"/>
    <property type="match status" value="1"/>
</dbReference>
<feature type="transmembrane region" description="Helical" evidence="8">
    <location>
        <begin position="12"/>
        <end position="31"/>
    </location>
</feature>
<keyword evidence="3" id="KW-0808">Transferase</keyword>
<dbReference type="EC" id="2.7.13.3" evidence="2"/>
<dbReference type="InterPro" id="IPR050482">
    <property type="entry name" value="Sensor_HK_TwoCompSys"/>
</dbReference>
<protein>
    <recommendedName>
        <fullName evidence="2">histidine kinase</fullName>
        <ecNumber evidence="2">2.7.13.3</ecNumber>
    </recommendedName>
</protein>
<dbReference type="InterPro" id="IPR036034">
    <property type="entry name" value="PDZ_sf"/>
</dbReference>
<feature type="domain" description="Histidine kinase" evidence="9">
    <location>
        <begin position="653"/>
        <end position="741"/>
    </location>
</feature>
<feature type="transmembrane region" description="Helical" evidence="8">
    <location>
        <begin position="172"/>
        <end position="195"/>
    </location>
</feature>
<gene>
    <name evidence="10" type="ORF">BBD41_15600</name>
</gene>
<dbReference type="SMART" id="SM00387">
    <property type="entry name" value="HATPase_c"/>
    <property type="match status" value="1"/>
</dbReference>
<organism evidence="10">
    <name type="scientific">Paenibacillus ihbetae</name>
    <dbReference type="NCBI Taxonomy" id="1870820"/>
    <lineage>
        <taxon>Bacteria</taxon>
        <taxon>Bacillati</taxon>
        <taxon>Bacillota</taxon>
        <taxon>Bacilli</taxon>
        <taxon>Bacillales</taxon>
        <taxon>Paenibacillaceae</taxon>
        <taxon>Paenibacillus</taxon>
    </lineage>
</organism>
<dbReference type="EMBL" id="CP016809">
    <property type="protein sequence ID" value="ANY73889.1"/>
    <property type="molecule type" value="Genomic_DNA"/>
</dbReference>
<feature type="transmembrane region" description="Helical" evidence="8">
    <location>
        <begin position="149"/>
        <end position="166"/>
    </location>
</feature>
<comment type="catalytic activity">
    <reaction evidence="1">
        <text>ATP + protein L-histidine = ADP + protein N-phospho-L-histidine.</text>
        <dbReference type="EC" id="2.7.13.3"/>
    </reaction>
</comment>
<dbReference type="CDD" id="cd16917">
    <property type="entry name" value="HATPase_UhpB-NarQ-NarX-like"/>
    <property type="match status" value="1"/>
</dbReference>
<dbReference type="GO" id="GO:0000160">
    <property type="term" value="P:phosphorelay signal transduction system"/>
    <property type="evidence" value="ECO:0007669"/>
    <property type="project" value="UniProtKB-KW"/>
</dbReference>
<proteinExistence type="predicted"/>
<evidence type="ECO:0000256" key="4">
    <source>
        <dbReference type="ARBA" id="ARBA00022741"/>
    </source>
</evidence>
<dbReference type="InterPro" id="IPR005467">
    <property type="entry name" value="His_kinase_dom"/>
</dbReference>
<dbReference type="InterPro" id="IPR004358">
    <property type="entry name" value="Sig_transdc_His_kin-like_C"/>
</dbReference>
<evidence type="ECO:0000256" key="1">
    <source>
        <dbReference type="ARBA" id="ARBA00000085"/>
    </source>
</evidence>
<dbReference type="GO" id="GO:0005524">
    <property type="term" value="F:ATP binding"/>
    <property type="evidence" value="ECO:0007669"/>
    <property type="project" value="UniProtKB-KW"/>
</dbReference>
<evidence type="ECO:0000256" key="5">
    <source>
        <dbReference type="ARBA" id="ARBA00022777"/>
    </source>
</evidence>
<keyword evidence="4" id="KW-0547">Nucleotide-binding</keyword>
<keyword evidence="5" id="KW-0418">Kinase</keyword>
<evidence type="ECO:0000256" key="7">
    <source>
        <dbReference type="ARBA" id="ARBA00023012"/>
    </source>
</evidence>
<reference evidence="10" key="1">
    <citation type="submission" date="2016-08" db="EMBL/GenBank/DDBJ databases">
        <title>Complete Genome Seqeunce of Paenibacillus sp. nov. IHBB 9852 from high altitute lake of Indian trans-Himalayas.</title>
        <authorList>
            <person name="Kiran S."/>
            <person name="Swarnkar M.K."/>
            <person name="Rana A."/>
            <person name="Tewari R."/>
            <person name="Gulati A."/>
        </authorList>
    </citation>
    <scope>NUCLEOTIDE SEQUENCE [LARGE SCALE GENOMIC DNA]</scope>
    <source>
        <strain evidence="10">IHBB 9852</strain>
    </source>
</reference>